<evidence type="ECO:0000313" key="3">
    <source>
        <dbReference type="Proteomes" id="UP000241890"/>
    </source>
</evidence>
<dbReference type="PANTHER" id="PTHR42923:SF17">
    <property type="entry name" value="AMINE OXIDASE DOMAIN-CONTAINING PROTEIN"/>
    <property type="match status" value="1"/>
</dbReference>
<dbReference type="InParanoid" id="A0A2R5GMZ4"/>
<dbReference type="Gene3D" id="3.50.50.60">
    <property type="entry name" value="FAD/NAD(P)-binding domain"/>
    <property type="match status" value="1"/>
</dbReference>
<comment type="caution">
    <text evidence="2">The sequence shown here is derived from an EMBL/GenBank/DDBJ whole genome shotgun (WGS) entry which is preliminary data.</text>
</comment>
<dbReference type="EMBL" id="BEYU01000119">
    <property type="protein sequence ID" value="GBG32272.1"/>
    <property type="molecule type" value="Genomic_DNA"/>
</dbReference>
<dbReference type="InterPro" id="IPR050464">
    <property type="entry name" value="Zeta_carotene_desat/Oxidored"/>
</dbReference>
<feature type="compositionally biased region" description="Basic and acidic residues" evidence="1">
    <location>
        <begin position="153"/>
        <end position="167"/>
    </location>
</feature>
<dbReference type="OrthoDB" id="5977668at2759"/>
<dbReference type="Gene3D" id="1.10.405.20">
    <property type="match status" value="1"/>
</dbReference>
<reference evidence="2 3" key="1">
    <citation type="submission" date="2017-12" db="EMBL/GenBank/DDBJ databases">
        <title>Sequencing, de novo assembly and annotation of complete genome of a new Thraustochytrid species, strain FCC1311.</title>
        <authorList>
            <person name="Sedici K."/>
            <person name="Godart F."/>
            <person name="Aiese Cigliano R."/>
            <person name="Sanseverino W."/>
            <person name="Barakat M."/>
            <person name="Ortet P."/>
            <person name="Marechal E."/>
            <person name="Cagnac O."/>
            <person name="Amato A."/>
        </authorList>
    </citation>
    <scope>NUCLEOTIDE SEQUENCE [LARGE SCALE GENOMIC DNA]</scope>
</reference>
<feature type="region of interest" description="Disordered" evidence="1">
    <location>
        <begin position="1"/>
        <end position="102"/>
    </location>
</feature>
<dbReference type="SUPFAM" id="SSF51905">
    <property type="entry name" value="FAD/NAD(P)-binding domain"/>
    <property type="match status" value="1"/>
</dbReference>
<dbReference type="GO" id="GO:0016491">
    <property type="term" value="F:oxidoreductase activity"/>
    <property type="evidence" value="ECO:0007669"/>
    <property type="project" value="TreeGrafter"/>
</dbReference>
<dbReference type="Proteomes" id="UP000241890">
    <property type="component" value="Unassembled WGS sequence"/>
</dbReference>
<feature type="compositionally biased region" description="Basic and acidic residues" evidence="1">
    <location>
        <begin position="1"/>
        <end position="13"/>
    </location>
</feature>
<feature type="region of interest" description="Disordered" evidence="1">
    <location>
        <begin position="134"/>
        <end position="187"/>
    </location>
</feature>
<organism evidence="2 3">
    <name type="scientific">Hondaea fermentalgiana</name>
    <dbReference type="NCBI Taxonomy" id="2315210"/>
    <lineage>
        <taxon>Eukaryota</taxon>
        <taxon>Sar</taxon>
        <taxon>Stramenopiles</taxon>
        <taxon>Bigyra</taxon>
        <taxon>Labyrinthulomycetes</taxon>
        <taxon>Thraustochytrida</taxon>
        <taxon>Thraustochytriidae</taxon>
        <taxon>Hondaea</taxon>
    </lineage>
</organism>
<accession>A0A2R5GMZ4</accession>
<evidence type="ECO:0000313" key="2">
    <source>
        <dbReference type="EMBL" id="GBG32272.1"/>
    </source>
</evidence>
<dbReference type="Gene3D" id="3.30.70.1990">
    <property type="match status" value="1"/>
</dbReference>
<feature type="compositionally biased region" description="Basic and acidic residues" evidence="1">
    <location>
        <begin position="28"/>
        <end position="42"/>
    </location>
</feature>
<name>A0A2R5GMZ4_9STRA</name>
<proteinExistence type="predicted"/>
<gene>
    <name evidence="2" type="ORF">FCC1311_016761</name>
</gene>
<keyword evidence="3" id="KW-1185">Reference proteome</keyword>
<protein>
    <submittedName>
        <fullName evidence="2">Glutamate synthase NADPH small chain</fullName>
    </submittedName>
</protein>
<dbReference type="PANTHER" id="PTHR42923">
    <property type="entry name" value="PROTOPORPHYRINOGEN OXIDASE"/>
    <property type="match status" value="1"/>
</dbReference>
<feature type="compositionally biased region" description="Basic and acidic residues" evidence="1">
    <location>
        <begin position="83"/>
        <end position="102"/>
    </location>
</feature>
<feature type="compositionally biased region" description="Basic residues" evidence="1">
    <location>
        <begin position="17"/>
        <end position="27"/>
    </location>
</feature>
<evidence type="ECO:0000256" key="1">
    <source>
        <dbReference type="SAM" id="MobiDB-lite"/>
    </source>
</evidence>
<dbReference type="Pfam" id="PF13450">
    <property type="entry name" value="NAD_binding_8"/>
    <property type="match status" value="1"/>
</dbReference>
<dbReference type="AlphaFoldDB" id="A0A2R5GMZ4"/>
<sequence length="557" mass="61777">MKEKHCQCDDDGGKSGIVKKIRARVGRRRGEREEGGGQERRGASASHPIPSLRIDPPVQPARAGRARPSGEHGAEPALRGRPRCAEPSRRDPARLEAGREREQAAGLGVWLTVDLPAAGCSDGPAESLREKLCAKAASGRRQSPNHRARARARRSERASERAREGRRGGGRGRAAGPARARPRRGEMAREDLDKKMRVAVIGTGIAGLSAGWLLAKEGAEVTLFEKLDAVGMDAHCVTVEKKDGSDFDLNTPPRSFSRTYYPNLIELYRLSGVEIEPWSWAWVVFRSGAANPIMRVGRSNFLFNWAVPTYIDFRRPWETIKLWRDGIRFSTACQRHLGDPELAGMTLREFATDFLGLSDAYLNKALLPTLSMVCTCSYEACLDYPAELVMQFYARTATHGQFRTRYGTQDAVRQLTSEVSRVLTGVAVNRVAPGPDGRPVVDYTHNHQEASIEETFDHVIMATQANHGVYLVQDGNKDLADVLKSFEHEESQVVIHRDSRVMPQKRAHWAPMSVGLSAGAASMFTIWMNDSFPEIKGERRSKRARCGALNPRQKASF</sequence>
<feature type="compositionally biased region" description="Basic residues" evidence="1">
    <location>
        <begin position="143"/>
        <end position="152"/>
    </location>
</feature>
<dbReference type="InterPro" id="IPR036188">
    <property type="entry name" value="FAD/NAD-bd_sf"/>
</dbReference>